<evidence type="ECO:0000256" key="2">
    <source>
        <dbReference type="ARBA" id="ARBA00022723"/>
    </source>
</evidence>
<keyword evidence="8" id="KW-0808">Transferase</keyword>
<dbReference type="SUPFAM" id="SSF53098">
    <property type="entry name" value="Ribonuclease H-like"/>
    <property type="match status" value="1"/>
</dbReference>
<dbReference type="Proteomes" id="UP000886998">
    <property type="component" value="Unassembled WGS sequence"/>
</dbReference>
<dbReference type="GO" id="GO:0003964">
    <property type="term" value="F:RNA-directed DNA polymerase activity"/>
    <property type="evidence" value="ECO:0007669"/>
    <property type="project" value="UniProtKB-KW"/>
</dbReference>
<protein>
    <submittedName>
        <fullName evidence="11">Retrovirus-related pol polyprotein from transposon tnt 1-94</fullName>
    </submittedName>
</protein>
<feature type="domain" description="Integrase catalytic" evidence="10">
    <location>
        <begin position="48"/>
        <end position="213"/>
    </location>
</feature>
<dbReference type="GO" id="GO:0003676">
    <property type="term" value="F:nucleic acid binding"/>
    <property type="evidence" value="ECO:0007669"/>
    <property type="project" value="InterPro"/>
</dbReference>
<dbReference type="InterPro" id="IPR039537">
    <property type="entry name" value="Retrotran_Ty1/copia-like"/>
</dbReference>
<reference evidence="11" key="1">
    <citation type="submission" date="2020-08" db="EMBL/GenBank/DDBJ databases">
        <title>Multicomponent nature underlies the extraordinary mechanical properties of spider dragline silk.</title>
        <authorList>
            <person name="Kono N."/>
            <person name="Nakamura H."/>
            <person name="Mori M."/>
            <person name="Yoshida Y."/>
            <person name="Ohtoshi R."/>
            <person name="Malay A.D."/>
            <person name="Moran D.A.P."/>
            <person name="Tomita M."/>
            <person name="Numata K."/>
            <person name="Arakawa K."/>
        </authorList>
    </citation>
    <scope>NUCLEOTIDE SEQUENCE</scope>
</reference>
<evidence type="ECO:0000256" key="7">
    <source>
        <dbReference type="ARBA" id="ARBA00022918"/>
    </source>
</evidence>
<accession>A0A8X7C0P1</accession>
<keyword evidence="1" id="KW-0540">Nuclease</keyword>
<evidence type="ECO:0000256" key="1">
    <source>
        <dbReference type="ARBA" id="ARBA00022722"/>
    </source>
</evidence>
<keyword evidence="6" id="KW-0229">DNA integration</keyword>
<evidence type="ECO:0000256" key="6">
    <source>
        <dbReference type="ARBA" id="ARBA00022908"/>
    </source>
</evidence>
<evidence type="ECO:0000256" key="5">
    <source>
        <dbReference type="ARBA" id="ARBA00022842"/>
    </source>
</evidence>
<keyword evidence="7" id="KW-0695">RNA-directed DNA polymerase</keyword>
<gene>
    <name evidence="11" type="primary">RF55_15072</name>
    <name evidence="11" type="ORF">TNIN_390901</name>
</gene>
<evidence type="ECO:0000256" key="4">
    <source>
        <dbReference type="ARBA" id="ARBA00022801"/>
    </source>
</evidence>
<keyword evidence="3" id="KW-0255">Endonuclease</keyword>
<dbReference type="EMBL" id="BMAV01007212">
    <property type="protein sequence ID" value="GFY49923.1"/>
    <property type="molecule type" value="Genomic_DNA"/>
</dbReference>
<dbReference type="GO" id="GO:0015074">
    <property type="term" value="P:DNA integration"/>
    <property type="evidence" value="ECO:0007669"/>
    <property type="project" value="UniProtKB-KW"/>
</dbReference>
<keyword evidence="9" id="KW-0233">DNA recombination</keyword>
<keyword evidence="8" id="KW-0548">Nucleotidyltransferase</keyword>
<evidence type="ECO:0000256" key="9">
    <source>
        <dbReference type="ARBA" id="ARBA00023172"/>
    </source>
</evidence>
<dbReference type="GO" id="GO:0004519">
    <property type="term" value="F:endonuclease activity"/>
    <property type="evidence" value="ECO:0007669"/>
    <property type="project" value="UniProtKB-KW"/>
</dbReference>
<name>A0A8X7C0P1_9ARAC</name>
<keyword evidence="8" id="KW-0239">DNA-directed DNA polymerase</keyword>
<evidence type="ECO:0000256" key="8">
    <source>
        <dbReference type="ARBA" id="ARBA00022932"/>
    </source>
</evidence>
<keyword evidence="5" id="KW-0460">Magnesium</keyword>
<dbReference type="Gene3D" id="3.30.420.10">
    <property type="entry name" value="Ribonuclease H-like superfamily/Ribonuclease H"/>
    <property type="match status" value="1"/>
</dbReference>
<sequence>MKDCHQNKAQVVDILSKYQIKSDVKDSKICDGCCYGKQHRPFGTRKQRATTPGELINLDVCGPMQQQSLGGAKFYVCFKDDFTKYRRIFFMQSTNEVSKCLETFLNEVKNAGHMVKEVLSDGGREVINSIAKSILEKFGISSRMSMPYTPQQNGAVERENRTIVESARSIIYASNLPLKLWAEAVNTSVYVLNRTGPTTVKDRSPYELWFSKEVINIDHLRVFGKECFVHVPQQKKRGGNGTKRVSKEFC</sequence>
<dbReference type="AlphaFoldDB" id="A0A8X7C0P1"/>
<evidence type="ECO:0000313" key="12">
    <source>
        <dbReference type="Proteomes" id="UP000886998"/>
    </source>
</evidence>
<dbReference type="InterPro" id="IPR012337">
    <property type="entry name" value="RNaseH-like_sf"/>
</dbReference>
<keyword evidence="4" id="KW-0378">Hydrolase</keyword>
<dbReference type="OrthoDB" id="413361at2759"/>
<evidence type="ECO:0000259" key="10">
    <source>
        <dbReference type="PROSITE" id="PS50994"/>
    </source>
</evidence>
<proteinExistence type="predicted"/>
<dbReference type="GO" id="GO:0046872">
    <property type="term" value="F:metal ion binding"/>
    <property type="evidence" value="ECO:0007669"/>
    <property type="project" value="UniProtKB-KW"/>
</dbReference>
<evidence type="ECO:0000313" key="11">
    <source>
        <dbReference type="EMBL" id="GFY49923.1"/>
    </source>
</evidence>
<evidence type="ECO:0000256" key="3">
    <source>
        <dbReference type="ARBA" id="ARBA00022759"/>
    </source>
</evidence>
<dbReference type="PANTHER" id="PTHR42648:SF11">
    <property type="entry name" value="TRANSPOSON TY4-P GAG-POL POLYPROTEIN"/>
    <property type="match status" value="1"/>
</dbReference>
<organism evidence="11 12">
    <name type="scientific">Trichonephila inaurata madagascariensis</name>
    <dbReference type="NCBI Taxonomy" id="2747483"/>
    <lineage>
        <taxon>Eukaryota</taxon>
        <taxon>Metazoa</taxon>
        <taxon>Ecdysozoa</taxon>
        <taxon>Arthropoda</taxon>
        <taxon>Chelicerata</taxon>
        <taxon>Arachnida</taxon>
        <taxon>Araneae</taxon>
        <taxon>Araneomorphae</taxon>
        <taxon>Entelegynae</taxon>
        <taxon>Araneoidea</taxon>
        <taxon>Nephilidae</taxon>
        <taxon>Trichonephila</taxon>
        <taxon>Trichonephila inaurata</taxon>
    </lineage>
</organism>
<dbReference type="GO" id="GO:0003887">
    <property type="term" value="F:DNA-directed DNA polymerase activity"/>
    <property type="evidence" value="ECO:0007669"/>
    <property type="project" value="UniProtKB-KW"/>
</dbReference>
<dbReference type="PROSITE" id="PS50994">
    <property type="entry name" value="INTEGRASE"/>
    <property type="match status" value="1"/>
</dbReference>
<dbReference type="InterPro" id="IPR036397">
    <property type="entry name" value="RNaseH_sf"/>
</dbReference>
<dbReference type="PANTHER" id="PTHR42648">
    <property type="entry name" value="TRANSPOSASE, PUTATIVE-RELATED"/>
    <property type="match status" value="1"/>
</dbReference>
<comment type="caution">
    <text evidence="11">The sequence shown here is derived from an EMBL/GenBank/DDBJ whole genome shotgun (WGS) entry which is preliminary data.</text>
</comment>
<keyword evidence="2" id="KW-0479">Metal-binding</keyword>
<dbReference type="GO" id="GO:0016787">
    <property type="term" value="F:hydrolase activity"/>
    <property type="evidence" value="ECO:0007669"/>
    <property type="project" value="UniProtKB-KW"/>
</dbReference>
<dbReference type="GO" id="GO:0006310">
    <property type="term" value="P:DNA recombination"/>
    <property type="evidence" value="ECO:0007669"/>
    <property type="project" value="UniProtKB-KW"/>
</dbReference>
<keyword evidence="12" id="KW-1185">Reference proteome</keyword>
<dbReference type="InterPro" id="IPR001584">
    <property type="entry name" value="Integrase_cat-core"/>
</dbReference>